<protein>
    <submittedName>
        <fullName evidence="1">Uncharacterized protein</fullName>
    </submittedName>
</protein>
<comment type="caution">
    <text evidence="1">The sequence shown here is derived from an EMBL/GenBank/DDBJ whole genome shotgun (WGS) entry which is preliminary data.</text>
</comment>
<evidence type="ECO:0000313" key="1">
    <source>
        <dbReference type="EMBL" id="OIQ92408.1"/>
    </source>
</evidence>
<name>A0A1J5R8R4_9ZZZZ</name>
<dbReference type="EMBL" id="MLJW01000232">
    <property type="protein sequence ID" value="OIQ92408.1"/>
    <property type="molecule type" value="Genomic_DNA"/>
</dbReference>
<dbReference type="AlphaFoldDB" id="A0A1J5R8R4"/>
<sequence length="548" mass="61016">MIMGGKNKLVLCATASHLLAGIWRAGKLQTHQIFMNDDAGHQAFSVFLAQFPATPVYLIADAVEEDYRLESVPHTTGAANRELIDRKLNQFYRGLVYRTAHFVTRESDKRKDDRYLFVALNNDDFLQSWIEAIQSVEVQLVGIYLLPMLSQVLVQQLKLTAPHILLCEKSSSGLRQTYLHNGSMRLSRLAPNMPSEASHLGYFYLEEIEKTRLYLVSQRFIARETPISLMLVSADGSLQEISKGISQESGLECSDVNVSMFANKLGLSASLIQKMPELLQMQLLANGHLVDNLAPAPLTKQYQFGKIKRSISIATVALGVLGLAVSAWVFEQGLDHKYALNEAKLDTLIQQQRYDEVAKNFPVTPISAADLKTAVELDRHIASYPKSPRRMMQVVSAALEQSPQTPQVKLDNVQLNRLHWVLTSDINVKDDDKFITSPVSAASLQANASQNVSNDPSKLNEIGFLNAEIVNFNGDYRGALNTVNRFVSNLKTDKRVAAVEVMQEPVNMSSYADLQGSTTDEQSDQKQPALFKLKIILKAPEAVEVKQP</sequence>
<reference evidence="1" key="1">
    <citation type="submission" date="2016-10" db="EMBL/GenBank/DDBJ databases">
        <title>Sequence of Gallionella enrichment culture.</title>
        <authorList>
            <person name="Poehlein A."/>
            <person name="Muehling M."/>
            <person name="Daniel R."/>
        </authorList>
    </citation>
    <scope>NUCLEOTIDE SEQUENCE</scope>
</reference>
<gene>
    <name evidence="1" type="ORF">GALL_256290</name>
</gene>
<organism evidence="1">
    <name type="scientific">mine drainage metagenome</name>
    <dbReference type="NCBI Taxonomy" id="410659"/>
    <lineage>
        <taxon>unclassified sequences</taxon>
        <taxon>metagenomes</taxon>
        <taxon>ecological metagenomes</taxon>
    </lineage>
</organism>
<accession>A0A1J5R8R4</accession>
<proteinExistence type="predicted"/>